<dbReference type="EMBL" id="CP022295">
    <property type="protein sequence ID" value="QSR27247.1"/>
    <property type="molecule type" value="Genomic_DNA"/>
</dbReference>
<evidence type="ECO:0000259" key="1">
    <source>
        <dbReference type="Pfam" id="PF12728"/>
    </source>
</evidence>
<dbReference type="InterPro" id="IPR041657">
    <property type="entry name" value="HTH_17"/>
</dbReference>
<keyword evidence="3" id="KW-1185">Reference proteome</keyword>
<evidence type="ECO:0000313" key="3">
    <source>
        <dbReference type="Proteomes" id="UP000662818"/>
    </source>
</evidence>
<gene>
    <name evidence="2" type="ORF">CFH99_16625</name>
</gene>
<name>A0ABX7PNE6_9ACTN</name>
<sequence length="81" mass="8868">MNLSQPLLRVDARTAPQDGDHPLSLAELLHVSSKTAWRLCRDGKVVSYKIEGRRLVDPESVQTYLLSVRSGGPTAPPTDLS</sequence>
<evidence type="ECO:0000313" key="2">
    <source>
        <dbReference type="EMBL" id="QSR27247.1"/>
    </source>
</evidence>
<protein>
    <recommendedName>
        <fullName evidence="1">Helix-turn-helix domain-containing protein</fullName>
    </recommendedName>
</protein>
<dbReference type="Proteomes" id="UP000662818">
    <property type="component" value="Chromosome"/>
</dbReference>
<reference evidence="2 3" key="1">
    <citation type="submission" date="2017-06" db="EMBL/GenBank/DDBJ databases">
        <title>Complete Genome Sequence of the Soil Carbazole-Degrading Bacterium Nocardioides aromaticivorans IC177.</title>
        <authorList>
            <person name="Vejarano F."/>
            <person name="Suzuki-Minakuchi C."/>
            <person name="Ohtsubo Y."/>
            <person name="Tsuda M."/>
            <person name="Okada K."/>
            <person name="Nojiri H."/>
        </authorList>
    </citation>
    <scope>NUCLEOTIDE SEQUENCE [LARGE SCALE GENOMIC DNA]</scope>
    <source>
        <strain evidence="2 3">IC177</strain>
    </source>
</reference>
<accession>A0ABX7PNE6</accession>
<organism evidence="2 3">
    <name type="scientific">Nocardioides aromaticivorans</name>
    <dbReference type="NCBI Taxonomy" id="200618"/>
    <lineage>
        <taxon>Bacteria</taxon>
        <taxon>Bacillati</taxon>
        <taxon>Actinomycetota</taxon>
        <taxon>Actinomycetes</taxon>
        <taxon>Propionibacteriales</taxon>
        <taxon>Nocardioidaceae</taxon>
        <taxon>Nocardioides</taxon>
    </lineage>
</organism>
<feature type="domain" description="Helix-turn-helix" evidence="1">
    <location>
        <begin position="25"/>
        <end position="66"/>
    </location>
</feature>
<dbReference type="RefSeq" id="WP_207006280.1">
    <property type="nucleotide sequence ID" value="NZ_CP022295.1"/>
</dbReference>
<proteinExistence type="predicted"/>
<dbReference type="Pfam" id="PF12728">
    <property type="entry name" value="HTH_17"/>
    <property type="match status" value="1"/>
</dbReference>